<dbReference type="GO" id="GO:0039693">
    <property type="term" value="P:viral DNA genome replication"/>
    <property type="evidence" value="ECO:0007669"/>
    <property type="project" value="UniProtKB-UniRule"/>
</dbReference>
<dbReference type="EMBL" id="PP869623">
    <property type="protein sequence ID" value="XCN27940.1"/>
    <property type="molecule type" value="Genomic_DNA"/>
</dbReference>
<keyword evidence="1" id="KW-0235">DNA replication</keyword>
<reference evidence="2" key="1">
    <citation type="submission" date="2024-06" db="EMBL/GenBank/DDBJ databases">
        <authorList>
            <person name="Melgar S."/>
            <person name="Ryabinky S."/>
            <person name="Merugu K."/>
            <person name="Desisa B."/>
            <person name="Truong H."/>
            <person name="Jamal R."/>
            <person name="Sandhu A."/>
            <person name="Johnson A."/>
        </authorList>
    </citation>
    <scope>NUCLEOTIDE SEQUENCE</scope>
</reference>
<name>A0AAU8KXW7_9CAUD</name>
<comment type="subunit">
    <text evidence="1">Homotrimer. Interacts with the viral DNA polymerase; this interaction constitutes the polymerase holoenzyme. Interacts with the sliding-clamp-loader; this interaction allows the sliding-clamp-loader to open the sliding clamp. Interacts with the viral DNA ligase. Part of the replicase complex that includes the DNA polymerase, the polymerase clamp, the clamp loader complex, the single-stranded DNA binding protein, the primase, the helicase and the helicase assembly factor. Interacts with the viral RNA polymerase (RNAP). Part of the transcription activation complex containing host RNAP, the viral RNA polymerase sigma-like factor, the late transcription coactivator, and the sliding clamp.</text>
</comment>
<evidence type="ECO:0000256" key="1">
    <source>
        <dbReference type="HAMAP-Rule" id="MF_04161"/>
    </source>
</evidence>
<dbReference type="GO" id="GO:0006260">
    <property type="term" value="P:DNA replication"/>
    <property type="evidence" value="ECO:0007669"/>
    <property type="project" value="UniProtKB-KW"/>
</dbReference>
<organism evidence="2">
    <name type="scientific">Serratia phage Kevin</name>
    <dbReference type="NCBI Taxonomy" id="3161161"/>
    <lineage>
        <taxon>Viruses</taxon>
        <taxon>Duplodnaviria</taxon>
        <taxon>Heunggongvirae</taxon>
        <taxon>Uroviricota</taxon>
        <taxon>Caudoviricetes</taxon>
        <taxon>Pantevenvirales</taxon>
        <taxon>Ackermannviridae</taxon>
        <taxon>Miltonvirus</taxon>
    </lineage>
</organism>
<proteinExistence type="inferred from homology"/>
<keyword evidence="1" id="KW-1195">Viral transcription</keyword>
<dbReference type="InterPro" id="IPR046938">
    <property type="entry name" value="DNA_clamp_sf"/>
</dbReference>
<comment type="function">
    <text evidence="1">Sliding clamp that encircles the genomic DNA and links the DNA polymerase to the template to control the processivity of DNA synthesis. Responsible for tethering the catalytic subunit of DNA polymerase to DNA during high-speed replication. Interaction with the sliding-clamp-loader opens the sliding clamp so that it can be loaded around the DNA template. During transcription, encircles the DNA and tethers host RNA polymerase (RNAP) to it.</text>
</comment>
<dbReference type="SUPFAM" id="SSF55979">
    <property type="entry name" value="DNA clamp"/>
    <property type="match status" value="2"/>
</dbReference>
<evidence type="ECO:0000313" key="2">
    <source>
        <dbReference type="EMBL" id="XCN27940.1"/>
    </source>
</evidence>
<dbReference type="GO" id="GO:0019083">
    <property type="term" value="P:viral transcription"/>
    <property type="evidence" value="ECO:0007669"/>
    <property type="project" value="UniProtKB-UniRule"/>
</dbReference>
<dbReference type="InterPro" id="IPR046389">
    <property type="entry name" value="Sliding_clamp_T4"/>
</dbReference>
<protein>
    <recommendedName>
        <fullName evidence="1">Sliding clamp</fullName>
    </recommendedName>
    <alternativeName>
        <fullName evidence="1">DNA polymerase accessory protein Gp45</fullName>
    </alternativeName>
    <alternativeName>
        <fullName evidence="1">DNA polymerase clamp</fullName>
    </alternativeName>
</protein>
<keyword evidence="1" id="KW-1194">Viral DNA replication</keyword>
<dbReference type="Gene3D" id="3.70.10.10">
    <property type="match status" value="1"/>
</dbReference>
<accession>A0AAU8KXW7</accession>
<dbReference type="HAMAP" id="MF_04161">
    <property type="entry name" value="Sliding_clamp_T4"/>
    <property type="match status" value="1"/>
</dbReference>
<sequence>MSSIKLSERTTVLLANAASISPSIVLQPGKMLRTISDSSSILMMAKIEEEFPHEFPILDISKLLSILKLKNFKTCDLEFGPDKVTLKGEKVEATFWRSAKELVTIPQEGLELDEINYQAEITHEQLSEFIRACSVLGHKLAKLVNAGGKTFLVGTNPEIDNSNDYTLELGETDLGDCSLMVEVSNIKVVDGNYTIKACHEQQVVNMVSADASINYYIGMHLE</sequence>
<dbReference type="GO" id="GO:0030337">
    <property type="term" value="F:DNA polymerase processivity factor activity"/>
    <property type="evidence" value="ECO:0007669"/>
    <property type="project" value="UniProtKB-UniRule"/>
</dbReference>
<comment type="similarity">
    <text evidence="1">Belongs to the Tevenvirinae sliding clamp family.</text>
</comment>